<evidence type="ECO:0000313" key="3">
    <source>
        <dbReference type="Proteomes" id="UP000051096"/>
    </source>
</evidence>
<dbReference type="Gene3D" id="3.40.50.1820">
    <property type="entry name" value="alpha/beta hydrolase"/>
    <property type="match status" value="1"/>
</dbReference>
<dbReference type="InterPro" id="IPR022742">
    <property type="entry name" value="Hydrolase_4"/>
</dbReference>
<dbReference type="Proteomes" id="UP000051096">
    <property type="component" value="Unassembled WGS sequence"/>
</dbReference>
<dbReference type="SUPFAM" id="SSF53474">
    <property type="entry name" value="alpha/beta-Hydrolases"/>
    <property type="match status" value="1"/>
</dbReference>
<protein>
    <recommendedName>
        <fullName evidence="1">Serine aminopeptidase S33 domain-containing protein</fullName>
    </recommendedName>
</protein>
<dbReference type="AlphaFoldDB" id="A0A0S8GCH9"/>
<dbReference type="PANTHER" id="PTHR12277:SF81">
    <property type="entry name" value="PROTEIN ABHD13"/>
    <property type="match status" value="1"/>
</dbReference>
<proteinExistence type="predicted"/>
<evidence type="ECO:0000259" key="1">
    <source>
        <dbReference type="Pfam" id="PF12146"/>
    </source>
</evidence>
<organism evidence="2 3">
    <name type="scientific">candidate division WOR_3 bacterium SM23_60</name>
    <dbReference type="NCBI Taxonomy" id="1703780"/>
    <lineage>
        <taxon>Bacteria</taxon>
        <taxon>Bacteria division WOR-3</taxon>
    </lineage>
</organism>
<dbReference type="EMBL" id="LJUO01000130">
    <property type="protein sequence ID" value="KPK69338.1"/>
    <property type="molecule type" value="Genomic_DNA"/>
</dbReference>
<dbReference type="Pfam" id="PF12146">
    <property type="entry name" value="Hydrolase_4"/>
    <property type="match status" value="1"/>
</dbReference>
<gene>
    <name evidence="2" type="ORF">AMJ87_10640</name>
</gene>
<sequence>MGLAVIYVSCTVFLYCSQHRLLYYPNFPTRQLVTTPDAMGLAYEDVKLLTADSVVLHAWFIPGETRATVLFFHGNAGNISHRLATINLLHALKMNVLIIDYRGYGESKGVITEQGTYHDAEAAYLYLTENRGIEARNIIVFGRSLGGAIGAWLAHKHTPGALIIESCFTSIPDIAAKLYPYFPVRLLSRFHYRTADYIVNVRCPVLIMQSRDDALVPYEHGLRLYENAPDPKEFLELTGAHSEQSLELDSNYAEGIRLFVSRFVVTALNETL</sequence>
<accession>A0A0S8GCH9</accession>
<reference evidence="2 3" key="1">
    <citation type="journal article" date="2015" name="Microbiome">
        <title>Genomic resolution of linkages in carbon, nitrogen, and sulfur cycling among widespread estuary sediment bacteria.</title>
        <authorList>
            <person name="Baker B.J."/>
            <person name="Lazar C.S."/>
            <person name="Teske A.P."/>
            <person name="Dick G.J."/>
        </authorList>
    </citation>
    <scope>NUCLEOTIDE SEQUENCE [LARGE SCALE GENOMIC DNA]</scope>
    <source>
        <strain evidence="2">SM23_60</strain>
    </source>
</reference>
<evidence type="ECO:0000313" key="2">
    <source>
        <dbReference type="EMBL" id="KPK69338.1"/>
    </source>
</evidence>
<comment type="caution">
    <text evidence="2">The sequence shown here is derived from an EMBL/GenBank/DDBJ whole genome shotgun (WGS) entry which is preliminary data.</text>
</comment>
<name>A0A0S8GCH9_UNCW3</name>
<dbReference type="PANTHER" id="PTHR12277">
    <property type="entry name" value="ALPHA/BETA HYDROLASE DOMAIN-CONTAINING PROTEIN"/>
    <property type="match status" value="1"/>
</dbReference>
<feature type="domain" description="Serine aminopeptidase S33" evidence="1">
    <location>
        <begin position="64"/>
        <end position="177"/>
    </location>
</feature>
<dbReference type="InterPro" id="IPR029058">
    <property type="entry name" value="AB_hydrolase_fold"/>
</dbReference>